<protein>
    <submittedName>
        <fullName evidence="1">Uncharacterized protein</fullName>
    </submittedName>
</protein>
<dbReference type="AlphaFoldDB" id="A0AAF0QFS8"/>
<organism evidence="1 2">
    <name type="scientific">Solanum verrucosum</name>
    <dbReference type="NCBI Taxonomy" id="315347"/>
    <lineage>
        <taxon>Eukaryota</taxon>
        <taxon>Viridiplantae</taxon>
        <taxon>Streptophyta</taxon>
        <taxon>Embryophyta</taxon>
        <taxon>Tracheophyta</taxon>
        <taxon>Spermatophyta</taxon>
        <taxon>Magnoliopsida</taxon>
        <taxon>eudicotyledons</taxon>
        <taxon>Gunneridae</taxon>
        <taxon>Pentapetalae</taxon>
        <taxon>asterids</taxon>
        <taxon>lamiids</taxon>
        <taxon>Solanales</taxon>
        <taxon>Solanaceae</taxon>
        <taxon>Solanoideae</taxon>
        <taxon>Solaneae</taxon>
        <taxon>Solanum</taxon>
    </lineage>
</organism>
<proteinExistence type="predicted"/>
<evidence type="ECO:0000313" key="2">
    <source>
        <dbReference type="Proteomes" id="UP001234989"/>
    </source>
</evidence>
<evidence type="ECO:0000313" key="1">
    <source>
        <dbReference type="EMBL" id="WMV21738.1"/>
    </source>
</evidence>
<name>A0AAF0QFS8_SOLVR</name>
<reference evidence="1" key="1">
    <citation type="submission" date="2023-08" db="EMBL/GenBank/DDBJ databases">
        <title>A de novo genome assembly of Solanum verrucosum Schlechtendal, a Mexican diploid species geographically isolated from the other diploid A-genome species in potato relatives.</title>
        <authorList>
            <person name="Hosaka K."/>
        </authorList>
    </citation>
    <scope>NUCLEOTIDE SEQUENCE</scope>
    <source>
        <tissue evidence="1">Young leaves</tissue>
    </source>
</reference>
<accession>A0AAF0QFS8</accession>
<gene>
    <name evidence="1" type="ORF">MTR67_015123</name>
</gene>
<dbReference type="EMBL" id="CP133614">
    <property type="protein sequence ID" value="WMV21738.1"/>
    <property type="molecule type" value="Genomic_DNA"/>
</dbReference>
<dbReference type="Proteomes" id="UP001234989">
    <property type="component" value="Chromosome 3"/>
</dbReference>
<keyword evidence="2" id="KW-1185">Reference proteome</keyword>
<sequence length="71" mass="8062">MKANKLKALQRAAASTALIKCALIGYYKEHRTALPKPFYRFLDGAQFPLARQFQTPPDLSTLPLNLIPYLR</sequence>